<proteinExistence type="predicted"/>
<keyword evidence="1" id="KW-1133">Transmembrane helix</keyword>
<feature type="transmembrane region" description="Helical" evidence="1">
    <location>
        <begin position="12"/>
        <end position="28"/>
    </location>
</feature>
<protein>
    <submittedName>
        <fullName evidence="2">Uncharacterized protein</fullName>
    </submittedName>
</protein>
<reference evidence="2 3" key="1">
    <citation type="submission" date="2018-05" db="EMBL/GenBank/DDBJ databases">
        <title>Candidatus Cardinium hertigii Genome Assembly.</title>
        <authorList>
            <person name="Showmaker K.C."/>
            <person name="Walden K.O."/>
            <person name="Fields C.J."/>
            <person name="Lambert K.N."/>
            <person name="Hudson M.E."/>
        </authorList>
    </citation>
    <scope>NUCLEOTIDE SEQUENCE [LARGE SCALE GENOMIC DNA]</scope>
    <source>
        <strain evidence="3">cHgTN10</strain>
    </source>
</reference>
<accession>A0A2Z3LEA0</accession>
<keyword evidence="3" id="KW-1185">Reference proteome</keyword>
<dbReference type="RefSeq" id="WP_162534179.1">
    <property type="nucleotide sequence ID" value="NZ_CP029619.1"/>
</dbReference>
<evidence type="ECO:0000313" key="3">
    <source>
        <dbReference type="Proteomes" id="UP000245872"/>
    </source>
</evidence>
<dbReference type="EMBL" id="CP029619">
    <property type="protein sequence ID" value="AWN82056.1"/>
    <property type="molecule type" value="Genomic_DNA"/>
</dbReference>
<feature type="transmembrane region" description="Helical" evidence="1">
    <location>
        <begin position="44"/>
        <end position="65"/>
    </location>
</feature>
<evidence type="ECO:0000256" key="1">
    <source>
        <dbReference type="SAM" id="Phobius"/>
    </source>
</evidence>
<keyword evidence="1" id="KW-0812">Transmembrane</keyword>
<evidence type="ECO:0000313" key="2">
    <source>
        <dbReference type="EMBL" id="AWN82056.1"/>
    </source>
</evidence>
<keyword evidence="1" id="KW-0472">Membrane</keyword>
<sequence length="66" mass="7278">MASLYHNAPIRIVIAFLLLTLAVSMYFHKKTITLREYAVGNKKFATAVLVATMLATKLGGALCLYM</sequence>
<gene>
    <name evidence="2" type="ORF">DK880_00747</name>
</gene>
<dbReference type="Proteomes" id="UP000245872">
    <property type="component" value="Chromosome"/>
</dbReference>
<name>A0A2Z3LEA0_9BACT</name>
<dbReference type="KEGG" id="cher:DK880_00747"/>
<organism evidence="2 3">
    <name type="scientific">Candidatus Cardinium hertigii</name>
    <dbReference type="NCBI Taxonomy" id="247481"/>
    <lineage>
        <taxon>Bacteria</taxon>
        <taxon>Pseudomonadati</taxon>
        <taxon>Bacteroidota</taxon>
        <taxon>Cytophagia</taxon>
        <taxon>Cytophagales</taxon>
        <taxon>Amoebophilaceae</taxon>
        <taxon>Candidatus Cardinium</taxon>
    </lineage>
</organism>
<dbReference type="AlphaFoldDB" id="A0A2Z3LEA0"/>